<evidence type="ECO:0000259" key="11">
    <source>
        <dbReference type="PROSITE" id="PS51184"/>
    </source>
</evidence>
<dbReference type="Pfam" id="PF02373">
    <property type="entry name" value="JmjC"/>
    <property type="match status" value="1"/>
</dbReference>
<evidence type="ECO:0000313" key="12">
    <source>
        <dbReference type="EMBL" id="CAI9586750.1"/>
    </source>
</evidence>
<evidence type="ECO:0000256" key="9">
    <source>
        <dbReference type="SAM" id="MobiDB-lite"/>
    </source>
</evidence>
<dbReference type="CDD" id="cd15604">
    <property type="entry name" value="PHD1_KDM5C_5D"/>
    <property type="match status" value="1"/>
</dbReference>
<sequence>MAYPSGKNIGSLLRSHYERIIFPFHMYQSGANLVDCGERPRYDSEEKDKEYKPHSIPLRQSVQPSKTTSYGRRAKRLTQEPEPTEEDIEKNPELKKLQIYGAGPKMMGLGLMAKDKNLRKKETQSVSEGDIPECPPTLVVKEEVGEVEESRLYIKRERSLSPEPCTKMTMRLRRSTSSAQFVDSYVCRICSRGDDDEKLLLCDGCDDNYHTFCLLPPLPEPPKGIWHCPKCVMAECKRPPEAFGFEQATREYTLQSFGEMADSFKADYFNMPVHMVPTELVEKEFWRLVNSIEEDVTVQYGADIHSKEFGSGFPMLDGKSELTPEEKTYATSGWNLNVMPVLEQSVLCHINADISGMKVPWLYVGMVFSAFCWHIEDHWSYSINYLHWGEPKTWYGVPSSSAEQLEGVMKKLTPELFDSQPDLLHQLVTLMNPNTLMSHGVPVVRTNQCAGEFVITFPRAYHSGFNQGYNFAEAVNFCTADWLPAGRKCIEHYRRLRRYCVFSHEELICKMAACPERLDLSLARGRPQGDALVGAGGAQVAESLDGEGGLRSGAGSLRAPPG</sequence>
<evidence type="ECO:0008006" key="14">
    <source>
        <dbReference type="Google" id="ProtNLM"/>
    </source>
</evidence>
<evidence type="ECO:0000256" key="3">
    <source>
        <dbReference type="ARBA" id="ARBA00022771"/>
    </source>
</evidence>
<evidence type="ECO:0000256" key="1">
    <source>
        <dbReference type="ARBA" id="ARBA00004123"/>
    </source>
</evidence>
<dbReference type="SUPFAM" id="SSF51197">
    <property type="entry name" value="Clavaminate synthase-like"/>
    <property type="match status" value="1"/>
</dbReference>
<dbReference type="InterPro" id="IPR001965">
    <property type="entry name" value="Znf_PHD"/>
</dbReference>
<organism evidence="12 13">
    <name type="scientific">Staurois parvus</name>
    <dbReference type="NCBI Taxonomy" id="386267"/>
    <lineage>
        <taxon>Eukaryota</taxon>
        <taxon>Metazoa</taxon>
        <taxon>Chordata</taxon>
        <taxon>Craniata</taxon>
        <taxon>Vertebrata</taxon>
        <taxon>Euteleostomi</taxon>
        <taxon>Amphibia</taxon>
        <taxon>Batrachia</taxon>
        <taxon>Anura</taxon>
        <taxon>Neobatrachia</taxon>
        <taxon>Ranoidea</taxon>
        <taxon>Ranidae</taxon>
        <taxon>Staurois</taxon>
    </lineage>
</organism>
<dbReference type="PROSITE" id="PS50016">
    <property type="entry name" value="ZF_PHD_2"/>
    <property type="match status" value="1"/>
</dbReference>
<keyword evidence="3 8" id="KW-0863">Zinc-finger</keyword>
<comment type="subcellular location">
    <subcellularLocation>
        <location evidence="1">Nucleus</location>
    </subcellularLocation>
</comment>
<feature type="region of interest" description="Disordered" evidence="9">
    <location>
        <begin position="543"/>
        <end position="562"/>
    </location>
</feature>
<feature type="compositionally biased region" description="Basic and acidic residues" evidence="9">
    <location>
        <begin position="38"/>
        <end position="53"/>
    </location>
</feature>
<evidence type="ECO:0000256" key="7">
    <source>
        <dbReference type="ARBA" id="ARBA00023242"/>
    </source>
</evidence>
<dbReference type="PANTHER" id="PTHR10694">
    <property type="entry name" value="LYSINE-SPECIFIC DEMETHYLASE"/>
    <property type="match status" value="1"/>
</dbReference>
<reference evidence="12" key="1">
    <citation type="submission" date="2023-05" db="EMBL/GenBank/DDBJ databases">
        <authorList>
            <person name="Stuckert A."/>
        </authorList>
    </citation>
    <scope>NUCLEOTIDE SEQUENCE</scope>
</reference>
<evidence type="ECO:0000256" key="2">
    <source>
        <dbReference type="ARBA" id="ARBA00022723"/>
    </source>
</evidence>
<name>A0ABN9EPH0_9NEOB</name>
<gene>
    <name evidence="12" type="ORF">SPARVUS_LOCUS10432888</name>
</gene>
<evidence type="ECO:0000256" key="8">
    <source>
        <dbReference type="PROSITE-ProRule" id="PRU00146"/>
    </source>
</evidence>
<dbReference type="InterPro" id="IPR013083">
    <property type="entry name" value="Znf_RING/FYVE/PHD"/>
</dbReference>
<dbReference type="Pfam" id="PF21323">
    <property type="entry name" value="KDM5_C-hel"/>
    <property type="match status" value="1"/>
</dbReference>
<dbReference type="InterPro" id="IPR003347">
    <property type="entry name" value="JmjC_dom"/>
</dbReference>
<dbReference type="InterPro" id="IPR019786">
    <property type="entry name" value="Zinc_finger_PHD-type_CS"/>
</dbReference>
<dbReference type="SMART" id="SM00558">
    <property type="entry name" value="JmjC"/>
    <property type="match status" value="1"/>
</dbReference>
<accession>A0ABN9EPH0</accession>
<keyword evidence="5" id="KW-0156">Chromatin regulator</keyword>
<dbReference type="PROSITE" id="PS51184">
    <property type="entry name" value="JMJC"/>
    <property type="match status" value="1"/>
</dbReference>
<dbReference type="InterPro" id="IPR011011">
    <property type="entry name" value="Znf_FYVE_PHD"/>
</dbReference>
<feature type="compositionally biased region" description="Polar residues" evidence="9">
    <location>
        <begin position="58"/>
        <end position="70"/>
    </location>
</feature>
<dbReference type="PROSITE" id="PS01359">
    <property type="entry name" value="ZF_PHD_1"/>
    <property type="match status" value="1"/>
</dbReference>
<comment type="caution">
    <text evidence="12">The sequence shown here is derived from an EMBL/GenBank/DDBJ whole genome shotgun (WGS) entry which is preliminary data.</text>
</comment>
<keyword evidence="2" id="KW-0479">Metal-binding</keyword>
<dbReference type="InterPro" id="IPR019787">
    <property type="entry name" value="Znf_PHD-finger"/>
</dbReference>
<dbReference type="SUPFAM" id="SSF57903">
    <property type="entry name" value="FYVE/PHD zinc finger"/>
    <property type="match status" value="1"/>
</dbReference>
<dbReference type="Proteomes" id="UP001162483">
    <property type="component" value="Unassembled WGS sequence"/>
</dbReference>
<evidence type="ECO:0000256" key="4">
    <source>
        <dbReference type="ARBA" id="ARBA00022833"/>
    </source>
</evidence>
<evidence type="ECO:0000259" key="10">
    <source>
        <dbReference type="PROSITE" id="PS50016"/>
    </source>
</evidence>
<feature type="domain" description="JmjC" evidence="11">
    <location>
        <begin position="328"/>
        <end position="494"/>
    </location>
</feature>
<dbReference type="PANTHER" id="PTHR10694:SF43">
    <property type="entry name" value="LYSINE-SPECIFIC DEMETHYLASE 5C"/>
    <property type="match status" value="1"/>
</dbReference>
<dbReference type="InterPro" id="IPR048615">
    <property type="entry name" value="KDM5_C-hel"/>
</dbReference>
<keyword evidence="6" id="KW-0223">Dioxygenase</keyword>
<evidence type="ECO:0000256" key="5">
    <source>
        <dbReference type="ARBA" id="ARBA00022853"/>
    </source>
</evidence>
<feature type="region of interest" description="Disordered" evidence="9">
    <location>
        <begin position="38"/>
        <end position="89"/>
    </location>
</feature>
<proteinExistence type="predicted"/>
<evidence type="ECO:0000313" key="13">
    <source>
        <dbReference type="Proteomes" id="UP001162483"/>
    </source>
</evidence>
<feature type="domain" description="PHD-type" evidence="10">
    <location>
        <begin position="184"/>
        <end position="234"/>
    </location>
</feature>
<protein>
    <recommendedName>
        <fullName evidence="14">[Histone H3]-trimethyl-L-lysine(4) demethylase</fullName>
    </recommendedName>
</protein>
<dbReference type="Gene3D" id="2.60.120.650">
    <property type="entry name" value="Cupin"/>
    <property type="match status" value="1"/>
</dbReference>
<dbReference type="Gene3D" id="3.30.40.10">
    <property type="entry name" value="Zinc/RING finger domain, C3HC4 (zinc finger)"/>
    <property type="match status" value="1"/>
</dbReference>
<keyword evidence="4" id="KW-0862">Zinc</keyword>
<evidence type="ECO:0000256" key="6">
    <source>
        <dbReference type="ARBA" id="ARBA00022964"/>
    </source>
</evidence>
<dbReference type="Pfam" id="PF00628">
    <property type="entry name" value="PHD"/>
    <property type="match status" value="1"/>
</dbReference>
<keyword evidence="7" id="KW-0539">Nucleus</keyword>
<dbReference type="SMART" id="SM00249">
    <property type="entry name" value="PHD"/>
    <property type="match status" value="1"/>
</dbReference>
<keyword evidence="13" id="KW-1185">Reference proteome</keyword>
<dbReference type="EMBL" id="CATNWA010015777">
    <property type="protein sequence ID" value="CAI9586750.1"/>
    <property type="molecule type" value="Genomic_DNA"/>
</dbReference>
<keyword evidence="6" id="KW-0560">Oxidoreductase</keyword>